<dbReference type="AlphaFoldDB" id="A0A1D8GC10"/>
<feature type="domain" description="RND related alpha-helical hairpin" evidence="4">
    <location>
        <begin position="100"/>
        <end position="200"/>
    </location>
</feature>
<name>A0A1D8GC10_9FIRM</name>
<sequence length="421" mass="48910">MSDKKNQKKRRVGIFPYLFFGTIVLYLLIHFAPIVMSSAAETEVVKYDSIQIIHQMTCYIIRNEKLIKSNQEGEIKYFAQEGERVKKGYKIAEIYKDAVDDATRKKLEVVNQRIENLNENKENLFERDVEKLDTEIHKTISQLKEYNEKGNLLKVEELKKELTSKLDKKRIIAGDKSFAGKNLEALKQEQQQLEKKINNSISWMLSPEPGIVSYQIDGYESILNPSNMAALEYEKISKIEPQITDLRVQKVIRTQPLFKIVDNNIWYMVTWLDKGLLDQYKVGRTIEFKFPQGQIKGQIFRVIENDKNIAVIFKIDEYIEGFYKTRNIDLEAVVLNYEGLKVPKESILEKDGKKGVLVLDINRNATFKPVKVKGYDEVSAIVHSNVFYEIEGDQQKAVDTIKLYDEIVKNPSRVKEGQMIY</sequence>
<keyword evidence="2" id="KW-0812">Transmembrane</keyword>
<feature type="domain" description="RND related beta-barrel" evidence="3">
    <location>
        <begin position="266"/>
        <end position="333"/>
    </location>
</feature>
<evidence type="ECO:0000313" key="6">
    <source>
        <dbReference type="EMBL" id="AOT68438.1"/>
    </source>
</evidence>
<accession>A0A1D8GC10</accession>
<dbReference type="Pfam" id="PF26018">
    <property type="entry name" value="BSH_RND_rel"/>
    <property type="match status" value="1"/>
</dbReference>
<evidence type="ECO:0000259" key="3">
    <source>
        <dbReference type="Pfam" id="PF26011"/>
    </source>
</evidence>
<dbReference type="InterPro" id="IPR058729">
    <property type="entry name" value="Beta-barrel_RND-rel"/>
</dbReference>
<evidence type="ECO:0000256" key="2">
    <source>
        <dbReference type="SAM" id="Phobius"/>
    </source>
</evidence>
<keyword evidence="1" id="KW-0175">Coiled coil</keyword>
<dbReference type="Proteomes" id="UP000095743">
    <property type="component" value="Chromosome"/>
</dbReference>
<dbReference type="InterPro" id="IPR058709">
    <property type="entry name" value="BSH_RND-rel"/>
</dbReference>
<keyword evidence="7" id="KW-1185">Reference proteome</keyword>
<gene>
    <name evidence="6" type="ORF">Gferi_01820</name>
</gene>
<dbReference type="Pfam" id="PF26012">
    <property type="entry name" value="HH_RND_rel"/>
    <property type="match status" value="1"/>
</dbReference>
<evidence type="ECO:0000313" key="7">
    <source>
        <dbReference type="Proteomes" id="UP000095743"/>
    </source>
</evidence>
<keyword evidence="2" id="KW-0472">Membrane</keyword>
<dbReference type="InterPro" id="IPR058728">
    <property type="entry name" value="HH_RND-rel"/>
</dbReference>
<organism evidence="6 7">
    <name type="scientific">Geosporobacter ferrireducens</name>
    <dbReference type="NCBI Taxonomy" id="1424294"/>
    <lineage>
        <taxon>Bacteria</taxon>
        <taxon>Bacillati</taxon>
        <taxon>Bacillota</taxon>
        <taxon>Clostridia</taxon>
        <taxon>Peptostreptococcales</taxon>
        <taxon>Thermotaleaceae</taxon>
        <taxon>Geosporobacter</taxon>
    </lineage>
</organism>
<feature type="coiled-coil region" evidence="1">
    <location>
        <begin position="100"/>
        <end position="149"/>
    </location>
</feature>
<evidence type="ECO:0000256" key="1">
    <source>
        <dbReference type="SAM" id="Coils"/>
    </source>
</evidence>
<dbReference type="KEGG" id="gfe:Gferi_01820"/>
<evidence type="ECO:0000259" key="5">
    <source>
        <dbReference type="Pfam" id="PF26018"/>
    </source>
</evidence>
<feature type="transmembrane region" description="Helical" evidence="2">
    <location>
        <begin position="12"/>
        <end position="32"/>
    </location>
</feature>
<dbReference type="RefSeq" id="WP_069973991.1">
    <property type="nucleotide sequence ID" value="NZ_CP017269.1"/>
</dbReference>
<feature type="domain" description="RND related barrel-sandwich hybrid" evidence="5">
    <location>
        <begin position="64"/>
        <end position="262"/>
    </location>
</feature>
<dbReference type="EMBL" id="CP017269">
    <property type="protein sequence ID" value="AOT68438.1"/>
    <property type="molecule type" value="Genomic_DNA"/>
</dbReference>
<protein>
    <submittedName>
        <fullName evidence="6">Uncharacterized protein</fullName>
    </submittedName>
</protein>
<proteinExistence type="predicted"/>
<reference evidence="6 7" key="1">
    <citation type="submission" date="2016-09" db="EMBL/GenBank/DDBJ databases">
        <title>Genomic analysis reveals versatility of anaerobic energy metabolism of Geosporobacter ferrireducens IRF9 of phylum Firmicutes.</title>
        <authorList>
            <person name="Kim S.-J."/>
        </authorList>
    </citation>
    <scope>NUCLEOTIDE SEQUENCE [LARGE SCALE GENOMIC DNA]</scope>
    <source>
        <strain evidence="6 7">IRF9</strain>
    </source>
</reference>
<keyword evidence="2" id="KW-1133">Transmembrane helix</keyword>
<evidence type="ECO:0000259" key="4">
    <source>
        <dbReference type="Pfam" id="PF26012"/>
    </source>
</evidence>
<dbReference type="Pfam" id="PF26011">
    <property type="entry name" value="Beta-barrel_RND_rel"/>
    <property type="match status" value="1"/>
</dbReference>
<dbReference type="OrthoDB" id="1834786at2"/>
<dbReference type="STRING" id="1424294.Gferi_01820"/>